<feature type="binding site" evidence="1">
    <location>
        <position position="278"/>
    </location>
    <ligand>
        <name>Zn(2+)</name>
        <dbReference type="ChEBI" id="CHEBI:29105"/>
    </ligand>
</feature>
<dbReference type="GO" id="GO:0046872">
    <property type="term" value="F:metal ion binding"/>
    <property type="evidence" value="ECO:0007669"/>
    <property type="project" value="UniProtKB-KW"/>
</dbReference>
<keyword evidence="3" id="KW-1185">Reference proteome</keyword>
<keyword evidence="1" id="KW-0479">Metal-binding</keyword>
<protein>
    <submittedName>
        <fullName evidence="2">Lanthionine synthetase-like protein</fullName>
    </submittedName>
</protein>
<evidence type="ECO:0000256" key="1">
    <source>
        <dbReference type="PIRSR" id="PIRSR607822-1"/>
    </source>
</evidence>
<dbReference type="OrthoDB" id="6313827at2"/>
<dbReference type="SUPFAM" id="SSF158745">
    <property type="entry name" value="LanC-like"/>
    <property type="match status" value="1"/>
</dbReference>
<dbReference type="Proteomes" id="UP000268007">
    <property type="component" value="Unassembled WGS sequence"/>
</dbReference>
<sequence length="375" mass="41503">MSGTWGQAIYMFEFGILTDNQTFINHGVKIIEDSIIKINNSKVSCSLSNGLAGFGWLINYLIKNDFIDEDSIDVLRPSHPYLLNFAGQTIKDGNYDYLHGALGTGIYLLSGLEDLTLTIGLENLVQQLNLLCIKGPKYTGKWTFYDYNGRHNGQINTSLSHGMASIILFLCEAFKAQIAPSICLELIERAVNFYHSICQNTDIDKCFFPDMLYTDQNNTKKKSRLAWCYGDLGIGWALLEASAILNDSSTYDLAMAIFLYSANRRSLPDNEVYDAGFCHGTAGIAHIFHMVYQKTADLNCKDAARFWINKTLSFSSSKNAIVDHTPFSTISGTSSPLLGEIGLLEGMAGIGMVLLNSICSSKTNWDSCLLLSSLK</sequence>
<evidence type="ECO:0000313" key="2">
    <source>
        <dbReference type="EMBL" id="RKR85151.1"/>
    </source>
</evidence>
<dbReference type="InterPro" id="IPR033889">
    <property type="entry name" value="LanC"/>
</dbReference>
<name>A0A495J8Z0_9SPHI</name>
<comment type="caution">
    <text evidence="2">The sequence shown here is derived from an EMBL/GenBank/DDBJ whole genome shotgun (WGS) entry which is preliminary data.</text>
</comment>
<dbReference type="PRINTS" id="PR01950">
    <property type="entry name" value="LANCSUPER"/>
</dbReference>
<feature type="binding site" evidence="1">
    <location>
        <position position="228"/>
    </location>
    <ligand>
        <name>Zn(2+)</name>
        <dbReference type="ChEBI" id="CHEBI:29105"/>
    </ligand>
</feature>
<dbReference type="Gene3D" id="1.50.10.20">
    <property type="match status" value="1"/>
</dbReference>
<gene>
    <name evidence="2" type="ORF">BDD43_5412</name>
</gene>
<dbReference type="Pfam" id="PF05147">
    <property type="entry name" value="LANC_like"/>
    <property type="match status" value="1"/>
</dbReference>
<dbReference type="RefSeq" id="WP_121201226.1">
    <property type="nucleotide sequence ID" value="NZ_RBKU01000001.1"/>
</dbReference>
<reference evidence="2 3" key="1">
    <citation type="submission" date="2018-10" db="EMBL/GenBank/DDBJ databases">
        <title>Genomic Encyclopedia of Archaeal and Bacterial Type Strains, Phase II (KMG-II): from individual species to whole genera.</title>
        <authorList>
            <person name="Goeker M."/>
        </authorList>
    </citation>
    <scope>NUCLEOTIDE SEQUENCE [LARGE SCALE GENOMIC DNA]</scope>
    <source>
        <strain evidence="2 3">DSM 18602</strain>
    </source>
</reference>
<evidence type="ECO:0000313" key="3">
    <source>
        <dbReference type="Proteomes" id="UP000268007"/>
    </source>
</evidence>
<keyword evidence="1" id="KW-0862">Zinc</keyword>
<feature type="binding site" evidence="1">
    <location>
        <position position="279"/>
    </location>
    <ligand>
        <name>Zn(2+)</name>
        <dbReference type="ChEBI" id="CHEBI:29105"/>
    </ligand>
</feature>
<dbReference type="CDD" id="cd04793">
    <property type="entry name" value="LanC"/>
    <property type="match status" value="1"/>
</dbReference>
<organism evidence="2 3">
    <name type="scientific">Mucilaginibacter gracilis</name>
    <dbReference type="NCBI Taxonomy" id="423350"/>
    <lineage>
        <taxon>Bacteria</taxon>
        <taxon>Pseudomonadati</taxon>
        <taxon>Bacteroidota</taxon>
        <taxon>Sphingobacteriia</taxon>
        <taxon>Sphingobacteriales</taxon>
        <taxon>Sphingobacteriaceae</taxon>
        <taxon>Mucilaginibacter</taxon>
    </lineage>
</organism>
<dbReference type="GO" id="GO:0031179">
    <property type="term" value="P:peptide modification"/>
    <property type="evidence" value="ECO:0007669"/>
    <property type="project" value="InterPro"/>
</dbReference>
<dbReference type="InterPro" id="IPR007822">
    <property type="entry name" value="LANC-like"/>
</dbReference>
<dbReference type="SMART" id="SM01260">
    <property type="entry name" value="LANC_like"/>
    <property type="match status" value="1"/>
</dbReference>
<proteinExistence type="predicted"/>
<dbReference type="EMBL" id="RBKU01000001">
    <property type="protein sequence ID" value="RKR85151.1"/>
    <property type="molecule type" value="Genomic_DNA"/>
</dbReference>
<dbReference type="AlphaFoldDB" id="A0A495J8Z0"/>
<accession>A0A495J8Z0</accession>